<feature type="compositionally biased region" description="Basic residues" evidence="1">
    <location>
        <begin position="214"/>
        <end position="228"/>
    </location>
</feature>
<name>A0ABN7AY24_9HEMI</name>
<dbReference type="PANTHER" id="PTHR33327:SF3">
    <property type="entry name" value="RNA-DIRECTED DNA POLYMERASE"/>
    <property type="match status" value="1"/>
</dbReference>
<dbReference type="Pfam" id="PF23055">
    <property type="entry name" value="DUF7041"/>
    <property type="match status" value="1"/>
</dbReference>
<keyword evidence="4" id="KW-1185">Reference proteome</keyword>
<sequence>MNPPNPENPADPHCDDVAIKLPKFWAYDPESWFFNVEAQFALRRISRPATKLQNLLAVMEPAHIKEITDVLRNAETNNYDSVKAAILKRFGESEEEKLNKLLGPLELGDRSPSQLLREIQRLAGPNAPQAIIRGIWTKRLSPQTQQILQVADNVTLDKQAELADKIVSVHVPFVASTSSASGSPAVASTSSAPITLQSLAEEVRELSKQVRQLMNRRPRSRSRGRSVARSRENASENTICRFHQKFGDDAYRCLHPYTGSELSVLPPSREEKKNTSSFTLYAANETPIKTYGQRLLNLDLGLRRIFPFVFTLADVSRPIIGADFLQHFGLLVDIKCQRLLDRVTTLTSQGTVTSRITPSISTTHSDIPPATQTRDKTRS</sequence>
<reference evidence="3 4" key="1">
    <citation type="submission" date="2023-09" db="EMBL/GenBank/DDBJ databases">
        <title>Nesidiocoris tenuis whole genome shotgun sequence.</title>
        <authorList>
            <person name="Shibata T."/>
            <person name="Shimoda M."/>
            <person name="Kobayashi T."/>
            <person name="Uehara T."/>
        </authorList>
    </citation>
    <scope>NUCLEOTIDE SEQUENCE [LARGE SCALE GENOMIC DNA]</scope>
    <source>
        <strain evidence="3 4">Japan</strain>
    </source>
</reference>
<dbReference type="Proteomes" id="UP001307889">
    <property type="component" value="Chromosome 8"/>
</dbReference>
<gene>
    <name evidence="3" type="ORF">NTJ_09906</name>
</gene>
<evidence type="ECO:0000259" key="2">
    <source>
        <dbReference type="Pfam" id="PF23055"/>
    </source>
</evidence>
<feature type="region of interest" description="Disordered" evidence="1">
    <location>
        <begin position="211"/>
        <end position="232"/>
    </location>
</feature>
<proteinExistence type="predicted"/>
<protein>
    <submittedName>
        <fullName evidence="3">Multicellular organismal development</fullName>
    </submittedName>
</protein>
<dbReference type="EMBL" id="AP028916">
    <property type="protein sequence ID" value="BES97091.1"/>
    <property type="molecule type" value="Genomic_DNA"/>
</dbReference>
<dbReference type="InterPro" id="IPR055469">
    <property type="entry name" value="DUF7041"/>
</dbReference>
<accession>A0ABN7AY24</accession>
<organism evidence="3 4">
    <name type="scientific">Nesidiocoris tenuis</name>
    <dbReference type="NCBI Taxonomy" id="355587"/>
    <lineage>
        <taxon>Eukaryota</taxon>
        <taxon>Metazoa</taxon>
        <taxon>Ecdysozoa</taxon>
        <taxon>Arthropoda</taxon>
        <taxon>Hexapoda</taxon>
        <taxon>Insecta</taxon>
        <taxon>Pterygota</taxon>
        <taxon>Neoptera</taxon>
        <taxon>Paraneoptera</taxon>
        <taxon>Hemiptera</taxon>
        <taxon>Heteroptera</taxon>
        <taxon>Panheteroptera</taxon>
        <taxon>Cimicomorpha</taxon>
        <taxon>Miridae</taxon>
        <taxon>Dicyphina</taxon>
        <taxon>Nesidiocoris</taxon>
    </lineage>
</organism>
<dbReference type="PANTHER" id="PTHR33327">
    <property type="entry name" value="ENDONUCLEASE"/>
    <property type="match status" value="1"/>
</dbReference>
<evidence type="ECO:0000313" key="3">
    <source>
        <dbReference type="EMBL" id="BES97091.1"/>
    </source>
</evidence>
<feature type="domain" description="DUF7041" evidence="2">
    <location>
        <begin position="21"/>
        <end position="102"/>
    </location>
</feature>
<evidence type="ECO:0000313" key="4">
    <source>
        <dbReference type="Proteomes" id="UP001307889"/>
    </source>
</evidence>
<feature type="region of interest" description="Disordered" evidence="1">
    <location>
        <begin position="357"/>
        <end position="379"/>
    </location>
</feature>
<evidence type="ECO:0000256" key="1">
    <source>
        <dbReference type="SAM" id="MobiDB-lite"/>
    </source>
</evidence>